<name>A0ABV7UC84_9HYPH</name>
<feature type="signal peptide" evidence="1">
    <location>
        <begin position="1"/>
        <end position="24"/>
    </location>
</feature>
<dbReference type="Proteomes" id="UP001595704">
    <property type="component" value="Unassembled WGS sequence"/>
</dbReference>
<comment type="caution">
    <text evidence="2">The sequence shown here is derived from an EMBL/GenBank/DDBJ whole genome shotgun (WGS) entry which is preliminary data.</text>
</comment>
<dbReference type="EMBL" id="JBHRYC010000023">
    <property type="protein sequence ID" value="MFC3636247.1"/>
    <property type="molecule type" value="Genomic_DNA"/>
</dbReference>
<gene>
    <name evidence="2" type="ORF">ACFONL_02445</name>
</gene>
<sequence>MKKLMRATMLVLALGFAAAPWASAQACVISGGSDAQCIARCYKIKNFWEQTLCSLGAAPAPAPAPEAMR</sequence>
<dbReference type="RefSeq" id="WP_191317647.1">
    <property type="nucleotide sequence ID" value="NZ_BNCG01000001.1"/>
</dbReference>
<dbReference type="PROSITE" id="PS51257">
    <property type="entry name" value="PROKAR_LIPOPROTEIN"/>
    <property type="match status" value="1"/>
</dbReference>
<keyword evidence="1" id="KW-0732">Signal</keyword>
<evidence type="ECO:0000313" key="2">
    <source>
        <dbReference type="EMBL" id="MFC3636247.1"/>
    </source>
</evidence>
<protein>
    <recommendedName>
        <fullName evidence="4">Lipoprotein</fullName>
    </recommendedName>
</protein>
<accession>A0ABV7UC84</accession>
<keyword evidence="3" id="KW-1185">Reference proteome</keyword>
<evidence type="ECO:0000313" key="3">
    <source>
        <dbReference type="Proteomes" id="UP001595704"/>
    </source>
</evidence>
<evidence type="ECO:0008006" key="4">
    <source>
        <dbReference type="Google" id="ProtNLM"/>
    </source>
</evidence>
<evidence type="ECO:0000256" key="1">
    <source>
        <dbReference type="SAM" id="SignalP"/>
    </source>
</evidence>
<organism evidence="2 3">
    <name type="scientific">Camelimonas fluminis</name>
    <dbReference type="NCBI Taxonomy" id="1576911"/>
    <lineage>
        <taxon>Bacteria</taxon>
        <taxon>Pseudomonadati</taxon>
        <taxon>Pseudomonadota</taxon>
        <taxon>Alphaproteobacteria</taxon>
        <taxon>Hyphomicrobiales</taxon>
        <taxon>Chelatococcaceae</taxon>
        <taxon>Camelimonas</taxon>
    </lineage>
</organism>
<reference evidence="3" key="1">
    <citation type="journal article" date="2019" name="Int. J. Syst. Evol. Microbiol.">
        <title>The Global Catalogue of Microorganisms (GCM) 10K type strain sequencing project: providing services to taxonomists for standard genome sequencing and annotation.</title>
        <authorList>
            <consortium name="The Broad Institute Genomics Platform"/>
            <consortium name="The Broad Institute Genome Sequencing Center for Infectious Disease"/>
            <person name="Wu L."/>
            <person name="Ma J."/>
        </authorList>
    </citation>
    <scope>NUCLEOTIDE SEQUENCE [LARGE SCALE GENOMIC DNA]</scope>
    <source>
        <strain evidence="3">KCTC 42282</strain>
    </source>
</reference>
<proteinExistence type="predicted"/>
<feature type="chain" id="PRO_5047538964" description="Lipoprotein" evidence="1">
    <location>
        <begin position="25"/>
        <end position="69"/>
    </location>
</feature>